<name>A0AAE9AE84_CAEBR</name>
<proteinExistence type="predicted"/>
<feature type="compositionally biased region" description="Low complexity" evidence="1">
    <location>
        <begin position="134"/>
        <end position="144"/>
    </location>
</feature>
<organism evidence="3 4">
    <name type="scientific">Caenorhabditis briggsae</name>
    <dbReference type="NCBI Taxonomy" id="6238"/>
    <lineage>
        <taxon>Eukaryota</taxon>
        <taxon>Metazoa</taxon>
        <taxon>Ecdysozoa</taxon>
        <taxon>Nematoda</taxon>
        <taxon>Chromadorea</taxon>
        <taxon>Rhabditida</taxon>
        <taxon>Rhabditina</taxon>
        <taxon>Rhabditomorpha</taxon>
        <taxon>Rhabditoidea</taxon>
        <taxon>Rhabditidae</taxon>
        <taxon>Peloderinae</taxon>
        <taxon>Caenorhabditis</taxon>
    </lineage>
</organism>
<protein>
    <submittedName>
        <fullName evidence="3">Uncharacterized protein</fullName>
    </submittedName>
</protein>
<evidence type="ECO:0000313" key="3">
    <source>
        <dbReference type="EMBL" id="ULT94942.1"/>
    </source>
</evidence>
<sequence length="348" mass="36648">MHSLHTFPVLCLLLAHRAVSVDPKYIKAHAPTAPPGSVLGGAFGGAPKPDQVQWITQNSGGKLMHIPVTEKTTPEAITTPTTVPTTEVPTTVASIAVSTTMLPTTEPATTATPTSVATEAPTTMTATTVNTEASTTVTSTAVPTTEPPKTEAPTTVTPTTVTTEAPTTVTSTAVPTTVSPTTVPSTTESSTIVPTTPTQANNPTPATSASPQTTTDDGLNILSANGLAHFSGLLPTGQKIRDLPDQFEIYNGTSDGSRIVANNKGLYVLHPVQRQSKEVMYDPHTIGQVLGYLYEKNEFGNKKPPGGKYSIELFGGKVPTKFRRGAPGTRRARLVFRKKEFKKSSISF</sequence>
<keyword evidence="2" id="KW-0732">Signal</keyword>
<accession>A0AAE9AE84</accession>
<gene>
    <name evidence="3" type="ORF">L3Y34_003996</name>
</gene>
<dbReference type="Proteomes" id="UP000827892">
    <property type="component" value="Chromosome IV"/>
</dbReference>
<dbReference type="AlphaFoldDB" id="A0AAE9AE84"/>
<feature type="compositionally biased region" description="Low complexity" evidence="1">
    <location>
        <begin position="151"/>
        <end position="215"/>
    </location>
</feature>
<feature type="region of interest" description="Disordered" evidence="1">
    <location>
        <begin position="134"/>
        <end position="216"/>
    </location>
</feature>
<reference evidence="3 4" key="1">
    <citation type="submission" date="2022-05" db="EMBL/GenBank/DDBJ databases">
        <title>Chromosome-level reference genomes for two strains of Caenorhabditis briggsae: an improved platform for comparative genomics.</title>
        <authorList>
            <person name="Stevens L."/>
            <person name="Andersen E.C."/>
        </authorList>
    </citation>
    <scope>NUCLEOTIDE SEQUENCE [LARGE SCALE GENOMIC DNA]</scope>
    <source>
        <strain evidence="3">QX1410_ONT</strain>
        <tissue evidence="3">Whole-organism</tissue>
    </source>
</reference>
<evidence type="ECO:0000256" key="1">
    <source>
        <dbReference type="SAM" id="MobiDB-lite"/>
    </source>
</evidence>
<evidence type="ECO:0000256" key="2">
    <source>
        <dbReference type="SAM" id="SignalP"/>
    </source>
</evidence>
<feature type="signal peptide" evidence="2">
    <location>
        <begin position="1"/>
        <end position="20"/>
    </location>
</feature>
<evidence type="ECO:0000313" key="4">
    <source>
        <dbReference type="Proteomes" id="UP000827892"/>
    </source>
</evidence>
<dbReference type="EMBL" id="CP090894">
    <property type="protein sequence ID" value="ULT94942.1"/>
    <property type="molecule type" value="Genomic_DNA"/>
</dbReference>
<feature type="chain" id="PRO_5042094027" evidence="2">
    <location>
        <begin position="21"/>
        <end position="348"/>
    </location>
</feature>